<evidence type="ECO:0000256" key="3">
    <source>
        <dbReference type="ARBA" id="ARBA00006001"/>
    </source>
</evidence>
<evidence type="ECO:0000256" key="9">
    <source>
        <dbReference type="ARBA" id="ARBA00022958"/>
    </source>
</evidence>
<comment type="cofactor">
    <cofactor evidence="17">
        <name>Mg(2+)</name>
        <dbReference type="ChEBI" id="CHEBI:18420"/>
    </cofactor>
</comment>
<dbReference type="PANTHER" id="PTHR12592:SF0">
    <property type="entry name" value="ATP-DEPENDENT (S)-NAD(P)H-HYDRATE DEHYDRATASE"/>
    <property type="match status" value="1"/>
</dbReference>
<feature type="binding site" evidence="17">
    <location>
        <begin position="371"/>
        <end position="375"/>
    </location>
    <ligand>
        <name>AMP</name>
        <dbReference type="ChEBI" id="CHEBI:456215"/>
    </ligand>
</feature>
<comment type="similarity">
    <text evidence="17">Belongs to the NnrD/CARKD family.</text>
</comment>
<comment type="similarity">
    <text evidence="4 18">In the C-terminal section; belongs to the NnrD/CARKD family.</text>
</comment>
<gene>
    <name evidence="17" type="primary">nnrD</name>
    <name evidence="21" type="ORF">EHF33_12065</name>
</gene>
<dbReference type="GO" id="GO:0046872">
    <property type="term" value="F:metal ion binding"/>
    <property type="evidence" value="ECO:0007669"/>
    <property type="project" value="UniProtKB-UniRule"/>
</dbReference>
<organism evidence="21 22">
    <name type="scientific">Deinococcus psychrotolerans</name>
    <dbReference type="NCBI Taxonomy" id="2489213"/>
    <lineage>
        <taxon>Bacteria</taxon>
        <taxon>Thermotogati</taxon>
        <taxon>Deinococcota</taxon>
        <taxon>Deinococci</taxon>
        <taxon>Deinococcales</taxon>
        <taxon>Deinococcaceae</taxon>
        <taxon>Deinococcus</taxon>
    </lineage>
</organism>
<dbReference type="EC" id="4.2.1.136" evidence="17"/>
<feature type="binding site" evidence="17">
    <location>
        <position position="399"/>
    </location>
    <ligand>
        <name>AMP</name>
        <dbReference type="ChEBI" id="CHEBI:456215"/>
    </ligand>
</feature>
<comment type="function">
    <text evidence="17">Catalyzes the dehydration of the S-form of NAD(P)HX at the expense of ADP, which is converted to AMP. Together with NAD(P)HX epimerase, which catalyzes the epimerization of the S- and R-forms, the enzyme allows the repair of both epimers of NAD(P)HX, a damaged form of NAD(P)H that is a result of enzymatic or heat-dependent hydration.</text>
</comment>
<evidence type="ECO:0000256" key="14">
    <source>
        <dbReference type="ARBA" id="ARBA00025153"/>
    </source>
</evidence>
<dbReference type="SUPFAM" id="SSF64153">
    <property type="entry name" value="YjeF N-terminal domain-like"/>
    <property type="match status" value="1"/>
</dbReference>
<protein>
    <recommendedName>
        <fullName evidence="17">ADP-dependent (S)-NAD(P)H-hydrate dehydratase</fullName>
        <ecNumber evidence="17">4.2.1.136</ecNumber>
    </recommendedName>
    <alternativeName>
        <fullName evidence="17">ADP-dependent NAD(P)HX dehydratase</fullName>
    </alternativeName>
</protein>
<keyword evidence="12 17" id="KW-0456">Lyase</keyword>
<reference evidence="21 22" key="1">
    <citation type="submission" date="2018-11" db="EMBL/GenBank/DDBJ databases">
        <title>Deinococcus shelandsis sp. nov., isolated from South Shetland Islands soil of Antarctica.</title>
        <authorList>
            <person name="Tian J."/>
        </authorList>
    </citation>
    <scope>NUCLEOTIDE SEQUENCE [LARGE SCALE GENOMIC DNA]</scope>
    <source>
        <strain evidence="21 22">S14-83T</strain>
    </source>
</reference>
<keyword evidence="8 17" id="KW-0521">NADP</keyword>
<feature type="binding site" evidence="17">
    <location>
        <position position="291"/>
    </location>
    <ligand>
        <name>(6S)-NADPHX</name>
        <dbReference type="ChEBI" id="CHEBI:64076"/>
    </ligand>
</feature>
<dbReference type="OrthoDB" id="9806925at2"/>
<evidence type="ECO:0000256" key="17">
    <source>
        <dbReference type="HAMAP-Rule" id="MF_01965"/>
    </source>
</evidence>
<evidence type="ECO:0000259" key="20">
    <source>
        <dbReference type="PROSITE" id="PS51385"/>
    </source>
</evidence>
<dbReference type="PROSITE" id="PS01050">
    <property type="entry name" value="YJEF_C_2"/>
    <property type="match status" value="1"/>
</dbReference>
<dbReference type="CDD" id="cd01171">
    <property type="entry name" value="YXKO-related"/>
    <property type="match status" value="1"/>
</dbReference>
<dbReference type="Pfam" id="PF01256">
    <property type="entry name" value="Carb_kinase"/>
    <property type="match status" value="1"/>
</dbReference>
<dbReference type="NCBIfam" id="TIGR00196">
    <property type="entry name" value="yjeF_cterm"/>
    <property type="match status" value="1"/>
</dbReference>
<dbReference type="SUPFAM" id="SSF53613">
    <property type="entry name" value="Ribokinase-like"/>
    <property type="match status" value="1"/>
</dbReference>
<evidence type="ECO:0000256" key="8">
    <source>
        <dbReference type="ARBA" id="ARBA00022857"/>
    </source>
</evidence>
<dbReference type="GO" id="GO:0005524">
    <property type="term" value="F:ATP binding"/>
    <property type="evidence" value="ECO:0007669"/>
    <property type="project" value="UniProtKB-UniRule"/>
</dbReference>
<feature type="binding site" evidence="17">
    <location>
        <position position="400"/>
    </location>
    <ligand>
        <name>(6S)-NADPHX</name>
        <dbReference type="ChEBI" id="CHEBI:64076"/>
    </ligand>
</feature>
<dbReference type="GO" id="GO:0046496">
    <property type="term" value="P:nicotinamide nucleotide metabolic process"/>
    <property type="evidence" value="ECO:0007669"/>
    <property type="project" value="UniProtKB-UniRule"/>
</dbReference>
<evidence type="ECO:0000313" key="22">
    <source>
        <dbReference type="Proteomes" id="UP000276417"/>
    </source>
</evidence>
<evidence type="ECO:0000256" key="15">
    <source>
        <dbReference type="ARBA" id="ARBA00048238"/>
    </source>
</evidence>
<keyword evidence="9 18" id="KW-0630">Potassium</keyword>
<dbReference type="GO" id="GO:0110051">
    <property type="term" value="P:metabolite repair"/>
    <property type="evidence" value="ECO:0007669"/>
    <property type="project" value="TreeGrafter"/>
</dbReference>
<evidence type="ECO:0000256" key="16">
    <source>
        <dbReference type="ARBA" id="ARBA00049209"/>
    </source>
</evidence>
<dbReference type="PROSITE" id="PS51383">
    <property type="entry name" value="YJEF_C_3"/>
    <property type="match status" value="1"/>
</dbReference>
<comment type="catalytic activity">
    <reaction evidence="15 17 18">
        <text>(6S)-NADHX + ADP = AMP + phosphate + NADH + H(+)</text>
        <dbReference type="Rhea" id="RHEA:32223"/>
        <dbReference type="ChEBI" id="CHEBI:15378"/>
        <dbReference type="ChEBI" id="CHEBI:43474"/>
        <dbReference type="ChEBI" id="CHEBI:57945"/>
        <dbReference type="ChEBI" id="CHEBI:64074"/>
        <dbReference type="ChEBI" id="CHEBI:456215"/>
        <dbReference type="ChEBI" id="CHEBI:456216"/>
        <dbReference type="EC" id="4.2.1.136"/>
    </reaction>
</comment>
<comment type="subunit">
    <text evidence="17">Homotetramer.</text>
</comment>
<dbReference type="Proteomes" id="UP000276417">
    <property type="component" value="Chromosome 1"/>
</dbReference>
<comment type="cofactor">
    <cofactor evidence="18">
        <name>K(+)</name>
        <dbReference type="ChEBI" id="CHEBI:29103"/>
    </cofactor>
    <text evidence="18">Binds 1 potassium ion per subunit.</text>
</comment>
<dbReference type="Gene3D" id="3.40.1190.20">
    <property type="match status" value="1"/>
</dbReference>
<evidence type="ECO:0000256" key="2">
    <source>
        <dbReference type="ARBA" id="ARBA00000909"/>
    </source>
</evidence>
<feature type="domain" description="YjeF C-terminal" evidence="19">
    <location>
        <begin position="197"/>
        <end position="458"/>
    </location>
</feature>
<dbReference type="InterPro" id="IPR036652">
    <property type="entry name" value="YjeF_N_dom_sf"/>
</dbReference>
<sequence>METAGRAVADHLQHHFPAGHVLLLAGSGANGGDALVAARHLLALEREVTVLAQPSKHPLSQLNKRRLSAVGVEAQTLSAANLRRVLTGAQMVGGVVVDGLLGTGFVPPLRPELSELVEIINQSGLKVLSIDLPSGLDASNAQRPEAAVRAAQTVTFGGLKPALIYGPAAHAAGEVSVADLRVPPEWVLREAVALRLTDAEIAAKLPVRFADAHKGTAGRIWMVGGHPGTVGAPALAGLGALRVGAGLVSIYSGADVPLITPELMVHRVEMDDQLSALENEVKPDALAVGMGLGPNAAQVARTVLSWTIPTVVDADALQPELAGHGHDQVIWTPHPGEAARLLGVTTPEITAGPLSAARQLQSKFGGVVVLKGGPSTLATGNGLFVSRGGHPGMASAGMGDTLSGILAGLLGQGLSAEDAALCGVRLHSKAGELAGAKHGYGLTATDVSGEVGAAWLALVRGA</sequence>
<evidence type="ECO:0000256" key="1">
    <source>
        <dbReference type="ARBA" id="ARBA00000013"/>
    </source>
</evidence>
<dbReference type="HAMAP" id="MF_01965">
    <property type="entry name" value="NADHX_dehydratase"/>
    <property type="match status" value="1"/>
</dbReference>
<keyword evidence="11 18" id="KW-0413">Isomerase</keyword>
<dbReference type="NCBIfam" id="TIGR00197">
    <property type="entry name" value="yjeF_nterm"/>
    <property type="match status" value="1"/>
</dbReference>
<keyword evidence="7 17" id="KW-0067">ATP-binding</keyword>
<evidence type="ECO:0000259" key="19">
    <source>
        <dbReference type="PROSITE" id="PS51383"/>
    </source>
</evidence>
<dbReference type="Pfam" id="PF03853">
    <property type="entry name" value="YjeF_N"/>
    <property type="match status" value="1"/>
</dbReference>
<feature type="binding site" evidence="17">
    <location>
        <position position="232"/>
    </location>
    <ligand>
        <name>(6S)-NADPHX</name>
        <dbReference type="ChEBI" id="CHEBI:64076"/>
    </ligand>
</feature>
<evidence type="ECO:0000256" key="4">
    <source>
        <dbReference type="ARBA" id="ARBA00009524"/>
    </source>
</evidence>
<dbReference type="PROSITE" id="PS51385">
    <property type="entry name" value="YJEF_N"/>
    <property type="match status" value="1"/>
</dbReference>
<dbReference type="InterPro" id="IPR029056">
    <property type="entry name" value="Ribokinase-like"/>
</dbReference>
<name>A0A3G8YF93_9DEIO</name>
<feature type="domain" description="YjeF N-terminal" evidence="20">
    <location>
        <begin position="1"/>
        <end position="188"/>
    </location>
</feature>
<evidence type="ECO:0000256" key="10">
    <source>
        <dbReference type="ARBA" id="ARBA00023027"/>
    </source>
</evidence>
<dbReference type="GO" id="GO:0052856">
    <property type="term" value="F:NAD(P)HX epimerase activity"/>
    <property type="evidence" value="ECO:0007669"/>
    <property type="project" value="UniProtKB-EC"/>
</dbReference>
<evidence type="ECO:0000256" key="18">
    <source>
        <dbReference type="PIRNR" id="PIRNR017184"/>
    </source>
</evidence>
<dbReference type="EMBL" id="CP034183">
    <property type="protein sequence ID" value="AZI43952.1"/>
    <property type="molecule type" value="Genomic_DNA"/>
</dbReference>
<dbReference type="PANTHER" id="PTHR12592">
    <property type="entry name" value="ATP-DEPENDENT (S)-NAD(P)H-HYDRATE DEHYDRATASE FAMILY MEMBER"/>
    <property type="match status" value="1"/>
</dbReference>
<comment type="function">
    <text evidence="14 18">Bifunctional enzyme that catalyzes the epimerization of the S- and R-forms of NAD(P)HX and the dehydration of the S-form of NAD(P)HX at the expense of ADP, which is converted to AMP. This allows the repair of both epimers of NAD(P)HX, a damaged form of NAD(P)H that is a result of enzymatic or heat-dependent hydration.</text>
</comment>
<keyword evidence="10 17" id="KW-0520">NAD</keyword>
<keyword evidence="6 17" id="KW-0547">Nucleotide-binding</keyword>
<feature type="binding site" evidence="17">
    <location>
        <position position="334"/>
    </location>
    <ligand>
        <name>(6S)-NADPHX</name>
        <dbReference type="ChEBI" id="CHEBI:64076"/>
    </ligand>
</feature>
<dbReference type="Gene3D" id="3.40.50.10260">
    <property type="entry name" value="YjeF N-terminal domain"/>
    <property type="match status" value="1"/>
</dbReference>
<evidence type="ECO:0000313" key="21">
    <source>
        <dbReference type="EMBL" id="AZI43952.1"/>
    </source>
</evidence>
<dbReference type="InterPro" id="IPR017953">
    <property type="entry name" value="Carbohydrate_kinase_pred_CS"/>
</dbReference>
<dbReference type="PIRSF" id="PIRSF017184">
    <property type="entry name" value="Nnr"/>
    <property type="match status" value="1"/>
</dbReference>
<evidence type="ECO:0000256" key="6">
    <source>
        <dbReference type="ARBA" id="ARBA00022741"/>
    </source>
</evidence>
<dbReference type="InterPro" id="IPR004443">
    <property type="entry name" value="YjeF_N_dom"/>
</dbReference>
<evidence type="ECO:0000256" key="5">
    <source>
        <dbReference type="ARBA" id="ARBA00022723"/>
    </source>
</evidence>
<dbReference type="InterPro" id="IPR000631">
    <property type="entry name" value="CARKD"/>
</dbReference>
<keyword evidence="13" id="KW-0511">Multifunctional enzyme</keyword>
<dbReference type="GO" id="GO:0052855">
    <property type="term" value="F:ADP-dependent NAD(P)H-hydrate dehydratase activity"/>
    <property type="evidence" value="ECO:0007669"/>
    <property type="project" value="UniProtKB-UniRule"/>
</dbReference>
<dbReference type="KEGG" id="dph:EHF33_12065"/>
<accession>A0A3G8YF93</accession>
<dbReference type="AlphaFoldDB" id="A0A3G8YF93"/>
<dbReference type="InterPro" id="IPR030677">
    <property type="entry name" value="Nnr"/>
</dbReference>
<comment type="catalytic activity">
    <reaction evidence="16 17 18">
        <text>(6S)-NADPHX + ADP = AMP + phosphate + NADPH + H(+)</text>
        <dbReference type="Rhea" id="RHEA:32235"/>
        <dbReference type="ChEBI" id="CHEBI:15378"/>
        <dbReference type="ChEBI" id="CHEBI:43474"/>
        <dbReference type="ChEBI" id="CHEBI:57783"/>
        <dbReference type="ChEBI" id="CHEBI:64076"/>
        <dbReference type="ChEBI" id="CHEBI:456215"/>
        <dbReference type="ChEBI" id="CHEBI:456216"/>
        <dbReference type="EC" id="4.2.1.136"/>
    </reaction>
</comment>
<keyword evidence="5 18" id="KW-0479">Metal-binding</keyword>
<comment type="similarity">
    <text evidence="3 18">In the N-terminal section; belongs to the NnrE/AIBP family.</text>
</comment>
<evidence type="ECO:0000256" key="11">
    <source>
        <dbReference type="ARBA" id="ARBA00023235"/>
    </source>
</evidence>
<keyword evidence="22" id="KW-1185">Reference proteome</keyword>
<evidence type="ECO:0000256" key="7">
    <source>
        <dbReference type="ARBA" id="ARBA00022840"/>
    </source>
</evidence>
<comment type="catalytic activity">
    <reaction evidence="1 18">
        <text>(6R)-NADHX = (6S)-NADHX</text>
        <dbReference type="Rhea" id="RHEA:32215"/>
        <dbReference type="ChEBI" id="CHEBI:64074"/>
        <dbReference type="ChEBI" id="CHEBI:64075"/>
        <dbReference type="EC" id="5.1.99.6"/>
    </reaction>
</comment>
<evidence type="ECO:0000256" key="12">
    <source>
        <dbReference type="ARBA" id="ARBA00023239"/>
    </source>
</evidence>
<comment type="catalytic activity">
    <reaction evidence="2 18">
        <text>(6R)-NADPHX = (6S)-NADPHX</text>
        <dbReference type="Rhea" id="RHEA:32227"/>
        <dbReference type="ChEBI" id="CHEBI:64076"/>
        <dbReference type="ChEBI" id="CHEBI:64077"/>
        <dbReference type="EC" id="5.1.99.6"/>
    </reaction>
</comment>
<proteinExistence type="inferred from homology"/>
<evidence type="ECO:0000256" key="13">
    <source>
        <dbReference type="ARBA" id="ARBA00023268"/>
    </source>
</evidence>